<reference evidence="1 2" key="1">
    <citation type="journal article" date="2014" name="PLoS Genet.">
        <title>The Genome of Spironucleus salmonicida Highlights a Fish Pathogen Adapted to Fluctuating Environments.</title>
        <authorList>
            <person name="Xu F."/>
            <person name="Jerlstrom-Hultqvist J."/>
            <person name="Einarsson E."/>
            <person name="Astvaldsson A."/>
            <person name="Svard S.G."/>
            <person name="Andersson J.O."/>
        </authorList>
    </citation>
    <scope>NUCLEOTIDE SEQUENCE [LARGE SCALE GENOMIC DNA]</scope>
    <source>
        <strain evidence="1 2">ATCC 50377</strain>
    </source>
</reference>
<dbReference type="GeneID" id="94294481"/>
<evidence type="ECO:0000313" key="1">
    <source>
        <dbReference type="EMBL" id="KAH0577108.1"/>
    </source>
</evidence>
<name>A0A9P8M007_9EUKA</name>
<dbReference type="KEGG" id="ssao:94294481"/>
<organism evidence="1 2">
    <name type="scientific">Spironucleus salmonicida</name>
    <dbReference type="NCBI Taxonomy" id="348837"/>
    <lineage>
        <taxon>Eukaryota</taxon>
        <taxon>Metamonada</taxon>
        <taxon>Diplomonadida</taxon>
        <taxon>Hexamitidae</taxon>
        <taxon>Hexamitinae</taxon>
        <taxon>Spironucleus</taxon>
    </lineage>
</organism>
<proteinExistence type="predicted"/>
<comment type="caution">
    <text evidence="1">The sequence shown here is derived from an EMBL/GenBank/DDBJ whole genome shotgun (WGS) entry which is preliminary data.</text>
</comment>
<evidence type="ECO:0000313" key="2">
    <source>
        <dbReference type="Proteomes" id="UP000018208"/>
    </source>
</evidence>
<dbReference type="EMBL" id="AUWU02000001">
    <property type="protein sequence ID" value="KAH0577108.1"/>
    <property type="molecule type" value="Genomic_DNA"/>
</dbReference>
<dbReference type="Proteomes" id="UP000018208">
    <property type="component" value="Unassembled WGS sequence"/>
</dbReference>
<protein>
    <submittedName>
        <fullName evidence="1">Uncharacterized protein</fullName>
    </submittedName>
</protein>
<gene>
    <name evidence="1" type="ORF">SS50377_20458</name>
</gene>
<sequence length="84" mass="9738">MDRISSFDVAHLIKSLPKLESIKEVTENQYFARCKHLVRYSQLSAYEQTSEISETETSNFQFGDQSFSELIEVFESHFATVLKP</sequence>
<dbReference type="RefSeq" id="XP_067767881.1">
    <property type="nucleotide sequence ID" value="XM_067904399.1"/>
</dbReference>
<dbReference type="AlphaFoldDB" id="A0A9P8M007"/>
<accession>A0A9P8M007</accession>
<keyword evidence="2" id="KW-1185">Reference proteome</keyword>